<dbReference type="Gene3D" id="1.10.10.10">
    <property type="entry name" value="Winged helix-like DNA-binding domain superfamily/Winged helix DNA-binding domain"/>
    <property type="match status" value="1"/>
</dbReference>
<name>A0A0J9H1X3_9RHOB</name>
<dbReference type="CDD" id="cd00090">
    <property type="entry name" value="HTH_ARSR"/>
    <property type="match status" value="1"/>
</dbReference>
<proteinExistence type="predicted"/>
<reference evidence="2 3" key="1">
    <citation type="submission" date="2015-06" db="EMBL/GenBank/DDBJ databases">
        <title>Draft genome sequence of an Alphaproteobacteria species associated to the Mediterranean sponge Oscarella lobularis.</title>
        <authorList>
            <person name="Jourda C."/>
            <person name="Santini S."/>
            <person name="Claverie J.-M."/>
        </authorList>
    </citation>
    <scope>NUCLEOTIDE SEQUENCE [LARGE SCALE GENOMIC DNA]</scope>
    <source>
        <strain evidence="2">IGS</strain>
    </source>
</reference>
<gene>
    <name evidence="2" type="ORF">AIOL_004701</name>
</gene>
<evidence type="ECO:0000313" key="3">
    <source>
        <dbReference type="Proteomes" id="UP000037178"/>
    </source>
</evidence>
<sequence length="104" mass="11272">MTLPKTFAALGDPTRFAIVERLMSDGALAAGALQDVADISAPAISRHLKVLREAGLITQSVDKQRRIYAVAPQALGEINAWMVEHEAFWNASLDRLAAALKEDD</sequence>
<keyword evidence="3" id="KW-1185">Reference proteome</keyword>
<comment type="caution">
    <text evidence="2">The sequence shown here is derived from an EMBL/GenBank/DDBJ whole genome shotgun (WGS) entry which is preliminary data.</text>
</comment>
<feature type="domain" description="HTH arsR-type" evidence="1">
    <location>
        <begin position="1"/>
        <end position="90"/>
    </location>
</feature>
<dbReference type="PROSITE" id="PS50987">
    <property type="entry name" value="HTH_ARSR_2"/>
    <property type="match status" value="1"/>
</dbReference>
<dbReference type="PRINTS" id="PR00778">
    <property type="entry name" value="HTHARSR"/>
</dbReference>
<dbReference type="NCBIfam" id="NF033788">
    <property type="entry name" value="HTH_metalloreg"/>
    <property type="match status" value="1"/>
</dbReference>
<dbReference type="GO" id="GO:0003700">
    <property type="term" value="F:DNA-binding transcription factor activity"/>
    <property type="evidence" value="ECO:0007669"/>
    <property type="project" value="InterPro"/>
</dbReference>
<dbReference type="OrthoDB" id="9790747at2"/>
<dbReference type="AlphaFoldDB" id="A0A0J9H1X3"/>
<dbReference type="InterPro" id="IPR001845">
    <property type="entry name" value="HTH_ArsR_DNA-bd_dom"/>
</dbReference>
<dbReference type="InterPro" id="IPR011991">
    <property type="entry name" value="ArsR-like_HTH"/>
</dbReference>
<protein>
    <submittedName>
        <fullName evidence="2">Transcriptional regulator, ArsR family</fullName>
    </submittedName>
</protein>
<dbReference type="InterPro" id="IPR036388">
    <property type="entry name" value="WH-like_DNA-bd_sf"/>
</dbReference>
<dbReference type="STRING" id="1675527.AIOL_004701"/>
<dbReference type="SUPFAM" id="SSF46785">
    <property type="entry name" value="Winged helix' DNA-binding domain"/>
    <property type="match status" value="1"/>
</dbReference>
<dbReference type="PATRIC" id="fig|1675527.3.peg.4935"/>
<dbReference type="EMBL" id="LFTY01000002">
    <property type="protein sequence ID" value="KMW59718.1"/>
    <property type="molecule type" value="Genomic_DNA"/>
</dbReference>
<organism evidence="2 3">
    <name type="scientific">Candidatus Rhodobacter oscarellae</name>
    <dbReference type="NCBI Taxonomy" id="1675527"/>
    <lineage>
        <taxon>Bacteria</taxon>
        <taxon>Pseudomonadati</taxon>
        <taxon>Pseudomonadota</taxon>
        <taxon>Alphaproteobacteria</taxon>
        <taxon>Rhodobacterales</taxon>
        <taxon>Rhodobacter group</taxon>
        <taxon>Rhodobacter</taxon>
    </lineage>
</organism>
<dbReference type="Pfam" id="PF12840">
    <property type="entry name" value="HTH_20"/>
    <property type="match status" value="1"/>
</dbReference>
<evidence type="ECO:0000259" key="1">
    <source>
        <dbReference type="PROSITE" id="PS50987"/>
    </source>
</evidence>
<dbReference type="InterPro" id="IPR036390">
    <property type="entry name" value="WH_DNA-bd_sf"/>
</dbReference>
<dbReference type="RefSeq" id="WP_049645150.1">
    <property type="nucleotide sequence ID" value="NZ_LFTY01000002.1"/>
</dbReference>
<dbReference type="PANTHER" id="PTHR38600">
    <property type="entry name" value="TRANSCRIPTIONAL REGULATORY PROTEIN"/>
    <property type="match status" value="1"/>
</dbReference>
<accession>A0A0J9H1X3</accession>
<dbReference type="SMART" id="SM00418">
    <property type="entry name" value="HTH_ARSR"/>
    <property type="match status" value="1"/>
</dbReference>
<dbReference type="PANTHER" id="PTHR38600:SF2">
    <property type="entry name" value="SLL0088 PROTEIN"/>
    <property type="match status" value="1"/>
</dbReference>
<evidence type="ECO:0000313" key="2">
    <source>
        <dbReference type="EMBL" id="KMW59718.1"/>
    </source>
</evidence>
<dbReference type="Proteomes" id="UP000037178">
    <property type="component" value="Unassembled WGS sequence"/>
</dbReference>